<dbReference type="PROSITE" id="PS50005">
    <property type="entry name" value="TPR"/>
    <property type="match status" value="1"/>
</dbReference>
<organism evidence="3 4">
    <name type="scientific">Elusimicrobium minutum (strain Pei191)</name>
    <dbReference type="NCBI Taxonomy" id="445932"/>
    <lineage>
        <taxon>Bacteria</taxon>
        <taxon>Pseudomonadati</taxon>
        <taxon>Elusimicrobiota</taxon>
        <taxon>Elusimicrobia</taxon>
        <taxon>Elusimicrobiales</taxon>
        <taxon>Elusimicrobiaceae</taxon>
        <taxon>Elusimicrobium</taxon>
    </lineage>
</organism>
<sequence>MKKILSIFFLTLCVSLFAQDKKDIEKDIIKYGGAGIRAVYNLDFPTAQKNIDIAFQKYPNHPYAHFGNMLIAWGRFTYEFEKSDPEQKKIFESVLSSSINGINIWLKDNPKDPTAFMALGGAYGLKGMFAMDNKNWVTAYFSAKKGISYMRKALEADPEFYDAYFGLGIYEYYTGTLPSVIKVLAKIVAIKGNQTKGIEYLNISKEKGQFTSDSSKLMLVEIYNNRLSQFYNPQESLMYIRTVSNKYPANPLMPFVEIITEFENKNYDIVIKKAKTFINKIGAAPFYTTMYIPRSYTAIGTAQMAKGEWEQALKTFENAKAISFNKSEPTRWAVWNLIRLGQCYDALGQREKALSTYRMVTAMPNTWELNDEAKKFIKTPFTKETALGPLPPL</sequence>
<feature type="signal peptide" evidence="2">
    <location>
        <begin position="1"/>
        <end position="18"/>
    </location>
</feature>
<feature type="chain" id="PRO_5002777834" description="Tetratricopeptide repeat protein" evidence="2">
    <location>
        <begin position="19"/>
        <end position="393"/>
    </location>
</feature>
<reference evidence="3 4" key="1">
    <citation type="journal article" date="2009" name="Appl. Environ. Microbiol.">
        <title>Genomic analysis of 'Elusimicrobium minutum,' the first cultivated representative of the phylum 'Elusimicrobia' (formerly termite group 1).</title>
        <authorList>
            <person name="Herlemann D.P.R."/>
            <person name="Geissinger O."/>
            <person name="Ikeda-Ohtsubo W."/>
            <person name="Kunin V."/>
            <person name="Sun H."/>
            <person name="Lapidus A."/>
            <person name="Hugenholtz P."/>
            <person name="Brune A."/>
        </authorList>
    </citation>
    <scope>NUCLEOTIDE SEQUENCE [LARGE SCALE GENOMIC DNA]</scope>
    <source>
        <strain evidence="3 4">Pei191</strain>
    </source>
</reference>
<accession>B2KEV6</accession>
<name>B2KEV6_ELUMP</name>
<keyword evidence="4" id="KW-1185">Reference proteome</keyword>
<evidence type="ECO:0000256" key="2">
    <source>
        <dbReference type="SAM" id="SignalP"/>
    </source>
</evidence>
<dbReference type="OrthoDB" id="107930at2"/>
<evidence type="ECO:0000313" key="4">
    <source>
        <dbReference type="Proteomes" id="UP000001029"/>
    </source>
</evidence>
<dbReference type="InterPro" id="IPR019734">
    <property type="entry name" value="TPR_rpt"/>
</dbReference>
<dbReference type="STRING" id="445932.Emin_1504"/>
<dbReference type="Gene3D" id="1.25.40.10">
    <property type="entry name" value="Tetratricopeptide repeat domain"/>
    <property type="match status" value="2"/>
</dbReference>
<evidence type="ECO:0000313" key="3">
    <source>
        <dbReference type="EMBL" id="ACC99052.1"/>
    </source>
</evidence>
<dbReference type="InterPro" id="IPR011990">
    <property type="entry name" value="TPR-like_helical_dom_sf"/>
</dbReference>
<keyword evidence="1" id="KW-0802">TPR repeat</keyword>
<dbReference type="Proteomes" id="UP000001029">
    <property type="component" value="Chromosome"/>
</dbReference>
<dbReference type="SUPFAM" id="SSF48452">
    <property type="entry name" value="TPR-like"/>
    <property type="match status" value="1"/>
</dbReference>
<feature type="repeat" description="TPR" evidence="1">
    <location>
        <begin position="293"/>
        <end position="326"/>
    </location>
</feature>
<proteinExistence type="predicted"/>
<evidence type="ECO:0000256" key="1">
    <source>
        <dbReference type="PROSITE-ProRule" id="PRU00339"/>
    </source>
</evidence>
<evidence type="ECO:0008006" key="5">
    <source>
        <dbReference type="Google" id="ProtNLM"/>
    </source>
</evidence>
<protein>
    <recommendedName>
        <fullName evidence="5">Tetratricopeptide repeat protein</fullName>
    </recommendedName>
</protein>
<dbReference type="HOGENOM" id="CLU_701573_0_0_0"/>
<dbReference type="KEGG" id="emi:Emin_1504"/>
<gene>
    <name evidence="3" type="ordered locus">Emin_1504</name>
</gene>
<dbReference type="Pfam" id="PF13424">
    <property type="entry name" value="TPR_12"/>
    <property type="match status" value="1"/>
</dbReference>
<dbReference type="RefSeq" id="WP_012415666.1">
    <property type="nucleotide sequence ID" value="NC_010644.1"/>
</dbReference>
<dbReference type="AlphaFoldDB" id="B2KEV6"/>
<keyword evidence="2" id="KW-0732">Signal</keyword>
<dbReference type="EMBL" id="CP001055">
    <property type="protein sequence ID" value="ACC99052.1"/>
    <property type="molecule type" value="Genomic_DNA"/>
</dbReference>